<sequence>MNHMTRCAILGLLLLALPTPSPAKESPIQSFARPFGLDIAGPVMRAASDERSTLFQTDVLPSMNAWINTNLGENVTINDTTSIALDPSNLAISTESEARIYFVGEGAGYKNTLGYNTEGSGISSGDPQLIFPDATSRISSYDPGPGSSESRSRWYPLYPGDFVDIGNLEANTQLDFFLIANGARGGTMTYSTDTSINPDGIDHVVAYAMPSSPYLLVGFEDLYGGGDRDFNDLLFAVDIGTANVAALASVPEPATLLTLVSFLIIAFTVHRKKQAA</sequence>
<keyword evidence="4" id="KW-1185">Reference proteome</keyword>
<evidence type="ECO:0000313" key="4">
    <source>
        <dbReference type="Proteomes" id="UP000507962"/>
    </source>
</evidence>
<evidence type="ECO:0000259" key="2">
    <source>
        <dbReference type="Pfam" id="PF13448"/>
    </source>
</evidence>
<feature type="signal peptide" evidence="1">
    <location>
        <begin position="1"/>
        <end position="23"/>
    </location>
</feature>
<dbReference type="Pfam" id="PF13448">
    <property type="entry name" value="DUF4114"/>
    <property type="match status" value="1"/>
</dbReference>
<evidence type="ECO:0000313" key="3">
    <source>
        <dbReference type="EMBL" id="VFQ46487.1"/>
    </source>
</evidence>
<dbReference type="EMBL" id="CAADHO010000009">
    <property type="protein sequence ID" value="VFQ46487.1"/>
    <property type="molecule type" value="Genomic_DNA"/>
</dbReference>
<dbReference type="AlphaFoldDB" id="A0A4U8YSJ8"/>
<proteinExistence type="predicted"/>
<organism evidence="3 4">
    <name type="scientific">Desulfoluna butyratoxydans</name>
    <dbReference type="NCBI Taxonomy" id="231438"/>
    <lineage>
        <taxon>Bacteria</taxon>
        <taxon>Pseudomonadati</taxon>
        <taxon>Thermodesulfobacteriota</taxon>
        <taxon>Desulfobacteria</taxon>
        <taxon>Desulfobacterales</taxon>
        <taxon>Desulfolunaceae</taxon>
        <taxon>Desulfoluna</taxon>
    </lineage>
</organism>
<evidence type="ECO:0000256" key="1">
    <source>
        <dbReference type="SAM" id="SignalP"/>
    </source>
</evidence>
<protein>
    <recommendedName>
        <fullName evidence="2">DUF4114 domain-containing protein</fullName>
    </recommendedName>
</protein>
<dbReference type="RefSeq" id="WP_180144283.1">
    <property type="nucleotide sequence ID" value="NZ_CAADHO010000009.1"/>
</dbReference>
<keyword evidence="1" id="KW-0732">Signal</keyword>
<feature type="domain" description="DUF4114" evidence="2">
    <location>
        <begin position="168"/>
        <end position="238"/>
    </location>
</feature>
<reference evidence="3 4" key="1">
    <citation type="submission" date="2019-03" db="EMBL/GenBank/DDBJ databases">
        <authorList>
            <person name="Nijsse B."/>
        </authorList>
    </citation>
    <scope>NUCLEOTIDE SEQUENCE [LARGE SCALE GENOMIC DNA]</scope>
    <source>
        <strain evidence="3">Desulfoluna butyratoxydans MSL71</strain>
    </source>
</reference>
<dbReference type="Proteomes" id="UP000507962">
    <property type="component" value="Unassembled WGS sequence"/>
</dbReference>
<feature type="chain" id="PRO_5020387051" description="DUF4114 domain-containing protein" evidence="1">
    <location>
        <begin position="24"/>
        <end position="276"/>
    </location>
</feature>
<dbReference type="InterPro" id="IPR025193">
    <property type="entry name" value="DUF4114"/>
</dbReference>
<gene>
    <name evidence="3" type="ORF">MSL71_41540</name>
</gene>
<name>A0A4U8YSJ8_9BACT</name>
<accession>A0A4U8YSJ8</accession>